<reference evidence="2" key="1">
    <citation type="journal article" date="2022" name="Mol. Ecol. Resour.">
        <title>The genomes of chicory, endive, great burdock and yacon provide insights into Asteraceae palaeo-polyploidization history and plant inulin production.</title>
        <authorList>
            <person name="Fan W."/>
            <person name="Wang S."/>
            <person name="Wang H."/>
            <person name="Wang A."/>
            <person name="Jiang F."/>
            <person name="Liu H."/>
            <person name="Zhao H."/>
            <person name="Xu D."/>
            <person name="Zhang Y."/>
        </authorList>
    </citation>
    <scope>NUCLEOTIDE SEQUENCE [LARGE SCALE GENOMIC DNA]</scope>
    <source>
        <strain evidence="2">cv. Niubang</strain>
    </source>
</reference>
<keyword evidence="2" id="KW-1185">Reference proteome</keyword>
<evidence type="ECO:0000313" key="2">
    <source>
        <dbReference type="Proteomes" id="UP001055879"/>
    </source>
</evidence>
<organism evidence="1 2">
    <name type="scientific">Arctium lappa</name>
    <name type="common">Greater burdock</name>
    <name type="synonym">Lappa major</name>
    <dbReference type="NCBI Taxonomy" id="4217"/>
    <lineage>
        <taxon>Eukaryota</taxon>
        <taxon>Viridiplantae</taxon>
        <taxon>Streptophyta</taxon>
        <taxon>Embryophyta</taxon>
        <taxon>Tracheophyta</taxon>
        <taxon>Spermatophyta</taxon>
        <taxon>Magnoliopsida</taxon>
        <taxon>eudicotyledons</taxon>
        <taxon>Gunneridae</taxon>
        <taxon>Pentapetalae</taxon>
        <taxon>asterids</taxon>
        <taxon>campanulids</taxon>
        <taxon>Asterales</taxon>
        <taxon>Asteraceae</taxon>
        <taxon>Carduoideae</taxon>
        <taxon>Cardueae</taxon>
        <taxon>Arctiinae</taxon>
        <taxon>Arctium</taxon>
    </lineage>
</organism>
<sequence length="123" mass="13748">MGAMMVVAWLLQIVSSRGSDDSGGDGDDGGVESFDCVVCLCEVSPADHHRKLPNCNHGVQFHEGCIDSWLKNHSTCPMCRIYVPQTVHRRLYLWFSLLWHDIVDYCDSALENVAASIGDCREF</sequence>
<protein>
    <submittedName>
        <fullName evidence="1">Uncharacterized protein</fullName>
    </submittedName>
</protein>
<dbReference type="Proteomes" id="UP001055879">
    <property type="component" value="Linkage Group LG05"/>
</dbReference>
<accession>A0ACB9C5X3</accession>
<reference evidence="1 2" key="2">
    <citation type="journal article" date="2022" name="Mol. Ecol. Resour.">
        <title>The genomes of chicory, endive, great burdock and yacon provide insights into Asteraceae paleo-polyploidization history and plant inulin production.</title>
        <authorList>
            <person name="Fan W."/>
            <person name="Wang S."/>
            <person name="Wang H."/>
            <person name="Wang A."/>
            <person name="Jiang F."/>
            <person name="Liu H."/>
            <person name="Zhao H."/>
            <person name="Xu D."/>
            <person name="Zhang Y."/>
        </authorList>
    </citation>
    <scope>NUCLEOTIDE SEQUENCE [LARGE SCALE GENOMIC DNA]</scope>
    <source>
        <strain evidence="2">cv. Niubang</strain>
    </source>
</reference>
<comment type="caution">
    <text evidence="1">The sequence shown here is derived from an EMBL/GenBank/DDBJ whole genome shotgun (WGS) entry which is preliminary data.</text>
</comment>
<gene>
    <name evidence="1" type="ORF">L6452_18286</name>
</gene>
<evidence type="ECO:0000313" key="1">
    <source>
        <dbReference type="EMBL" id="KAI3729625.1"/>
    </source>
</evidence>
<name>A0ACB9C5X3_ARCLA</name>
<dbReference type="EMBL" id="CM042051">
    <property type="protein sequence ID" value="KAI3729625.1"/>
    <property type="molecule type" value="Genomic_DNA"/>
</dbReference>
<proteinExistence type="predicted"/>